<evidence type="ECO:0000256" key="1">
    <source>
        <dbReference type="ARBA" id="ARBA00004123"/>
    </source>
</evidence>
<proteinExistence type="predicted"/>
<evidence type="ECO:0000256" key="6">
    <source>
        <dbReference type="ARBA" id="ARBA00022691"/>
    </source>
</evidence>
<gene>
    <name evidence="12" type="ORF">FMAN_02077</name>
</gene>
<dbReference type="EMBL" id="FCQH01000001">
    <property type="protein sequence ID" value="CVK85179.1"/>
    <property type="molecule type" value="Genomic_DNA"/>
</dbReference>
<evidence type="ECO:0000256" key="2">
    <source>
        <dbReference type="ARBA" id="ARBA00004286"/>
    </source>
</evidence>
<evidence type="ECO:0000256" key="5">
    <source>
        <dbReference type="ARBA" id="ARBA00022679"/>
    </source>
</evidence>
<evidence type="ECO:0000313" key="13">
    <source>
        <dbReference type="Proteomes" id="UP000184255"/>
    </source>
</evidence>
<dbReference type="SMART" id="SM00317">
    <property type="entry name" value="SET"/>
    <property type="match status" value="1"/>
</dbReference>
<feature type="compositionally biased region" description="Polar residues" evidence="9">
    <location>
        <begin position="11"/>
        <end position="22"/>
    </location>
</feature>
<dbReference type="VEuPathDB" id="FungiDB:FMAN_02077"/>
<dbReference type="Pfam" id="PF00856">
    <property type="entry name" value="SET"/>
    <property type="match status" value="1"/>
</dbReference>
<dbReference type="PROSITE" id="PS51215">
    <property type="entry name" value="AWS"/>
    <property type="match status" value="1"/>
</dbReference>
<dbReference type="GO" id="GO:0005694">
    <property type="term" value="C:chromosome"/>
    <property type="evidence" value="ECO:0007669"/>
    <property type="project" value="UniProtKB-SubCell"/>
</dbReference>
<dbReference type="InterPro" id="IPR006560">
    <property type="entry name" value="AWS_dom"/>
</dbReference>
<evidence type="ECO:0000256" key="9">
    <source>
        <dbReference type="SAM" id="MobiDB-lite"/>
    </source>
</evidence>
<sequence>MAPATRKKVVSGSTGRANSTERGTVADRWEAAGIKRKRDPRESDTRRPQNQHAPATDPKDSGRLATQASRNRTTTYHQGNRETFSGYRSPPSDIIDLTNEDDDDAVEGNCERSKEAIQHRRITPSIKPELLNTSDTDIIASTSIKHIRPVAYDEPVGDNGIEQETSSMEPDIHSASVAAVIGVTCDHLLASNKKSAPEPGPTAILGIQQGPAETNTPEQLVEGLLKSDLEKAKINVEKSKMRLKWLEEELEREKKNLTANQTVVQYFTNLINGSKAGAGFFKAPKKKYTRHHTKTDNKRYSSVGEIATGPPVSIRQPTRTLSTAPTSFITHNTQQSLENPHQSTTVDEDMLSETGSTTLHCGTQNYTVNPGMHSRNIDAAESESRMSKNYKTRQLLQGKCSLPKYRISWEEIKHSELCLIPRGPSLTRSDEIHKSVERQIRRITEGYGKCQCNKKGTKNGTDEGCTENCTNKESSILCDDKTCSIGREECQNRWLETWARKEGELSQDLEIRENPRFGKELIWNGPVGKDPERLIAEYRGQLISTNELMARREKQDGGSITEGHFNFEVKSLGGPEHLWLDSTYKGSIARFANHNCDPNCIVIQFLDSNGPRLFLQSARRINPGDAITINYGLGVPPAYFRVTIGLKSQDVPVCYCGRDGCQWKITSAVRDMEIWLNKVPGDWSKDRKPGEPVPRTMNLYLPGARHAINVFEGDCDPDNEEKILRIACGKVISHLQASLVKTIGENGS</sequence>
<feature type="region of interest" description="Disordered" evidence="9">
    <location>
        <begin position="289"/>
        <end position="318"/>
    </location>
</feature>
<evidence type="ECO:0000313" key="12">
    <source>
        <dbReference type="EMBL" id="CVK85179.1"/>
    </source>
</evidence>
<feature type="domain" description="SET" evidence="10">
    <location>
        <begin position="507"/>
        <end position="632"/>
    </location>
</feature>
<dbReference type="PANTHER" id="PTHR22884">
    <property type="entry name" value="SET DOMAIN PROTEINS"/>
    <property type="match status" value="1"/>
</dbReference>
<name>A0A1L7SF82_FUSMA</name>
<dbReference type="GeneID" id="65081349"/>
<dbReference type="GO" id="GO:0032259">
    <property type="term" value="P:methylation"/>
    <property type="evidence" value="ECO:0007669"/>
    <property type="project" value="UniProtKB-KW"/>
</dbReference>
<evidence type="ECO:0000256" key="8">
    <source>
        <dbReference type="SAM" id="Coils"/>
    </source>
</evidence>
<keyword evidence="3" id="KW-0158">Chromosome</keyword>
<dbReference type="InterPro" id="IPR050777">
    <property type="entry name" value="SET2_Histone-Lys_MeTrsfase"/>
</dbReference>
<dbReference type="AlphaFoldDB" id="A0A1L7SF82"/>
<evidence type="ECO:0008006" key="14">
    <source>
        <dbReference type="Google" id="ProtNLM"/>
    </source>
</evidence>
<evidence type="ECO:0000259" key="11">
    <source>
        <dbReference type="PROSITE" id="PS51215"/>
    </source>
</evidence>
<dbReference type="GO" id="GO:0042054">
    <property type="term" value="F:histone methyltransferase activity"/>
    <property type="evidence" value="ECO:0007669"/>
    <property type="project" value="InterPro"/>
</dbReference>
<keyword evidence="8" id="KW-0175">Coiled coil</keyword>
<keyword evidence="6" id="KW-0949">S-adenosyl-L-methionine</keyword>
<dbReference type="Gene3D" id="2.170.270.10">
    <property type="entry name" value="SET domain"/>
    <property type="match status" value="1"/>
</dbReference>
<keyword evidence="13" id="KW-1185">Reference proteome</keyword>
<feature type="compositionally biased region" description="Polar residues" evidence="9">
    <location>
        <begin position="64"/>
        <end position="83"/>
    </location>
</feature>
<dbReference type="RefSeq" id="XP_041677435.1">
    <property type="nucleotide sequence ID" value="XM_041826267.1"/>
</dbReference>
<dbReference type="GO" id="GO:0005634">
    <property type="term" value="C:nucleus"/>
    <property type="evidence" value="ECO:0007669"/>
    <property type="project" value="UniProtKB-SubCell"/>
</dbReference>
<evidence type="ECO:0000256" key="4">
    <source>
        <dbReference type="ARBA" id="ARBA00022603"/>
    </source>
</evidence>
<keyword evidence="4" id="KW-0489">Methyltransferase</keyword>
<organism evidence="12 13">
    <name type="scientific">Fusarium mangiferae</name>
    <name type="common">Mango malformation disease fungus</name>
    <dbReference type="NCBI Taxonomy" id="192010"/>
    <lineage>
        <taxon>Eukaryota</taxon>
        <taxon>Fungi</taxon>
        <taxon>Dikarya</taxon>
        <taxon>Ascomycota</taxon>
        <taxon>Pezizomycotina</taxon>
        <taxon>Sordariomycetes</taxon>
        <taxon>Hypocreomycetidae</taxon>
        <taxon>Hypocreales</taxon>
        <taxon>Nectriaceae</taxon>
        <taxon>Fusarium</taxon>
        <taxon>Fusarium fujikuroi species complex</taxon>
    </lineage>
</organism>
<keyword evidence="7" id="KW-0539">Nucleus</keyword>
<feature type="region of interest" description="Disordered" evidence="9">
    <location>
        <begin position="1"/>
        <end position="106"/>
    </location>
</feature>
<keyword evidence="5" id="KW-0808">Transferase</keyword>
<dbReference type="SUPFAM" id="SSF82199">
    <property type="entry name" value="SET domain"/>
    <property type="match status" value="1"/>
</dbReference>
<protein>
    <recommendedName>
        <fullName evidence="14">SET domain-containing protein</fullName>
    </recommendedName>
</protein>
<dbReference type="Proteomes" id="UP000184255">
    <property type="component" value="Unassembled WGS sequence"/>
</dbReference>
<evidence type="ECO:0000259" key="10">
    <source>
        <dbReference type="PROSITE" id="PS50280"/>
    </source>
</evidence>
<dbReference type="InterPro" id="IPR046341">
    <property type="entry name" value="SET_dom_sf"/>
</dbReference>
<accession>A0A1L7SF82</accession>
<dbReference type="PROSITE" id="PS50280">
    <property type="entry name" value="SET"/>
    <property type="match status" value="1"/>
</dbReference>
<evidence type="ECO:0000256" key="3">
    <source>
        <dbReference type="ARBA" id="ARBA00022454"/>
    </source>
</evidence>
<evidence type="ECO:0000256" key="7">
    <source>
        <dbReference type="ARBA" id="ARBA00023242"/>
    </source>
</evidence>
<reference evidence="13" key="1">
    <citation type="journal article" date="2016" name="Genome Biol. Evol.">
        <title>Comparative 'omics' of the Fusarium fujikuroi species complex highlights differences in genetic potential and metabolite synthesis.</title>
        <authorList>
            <person name="Niehaus E.-M."/>
            <person name="Muensterkoetter M."/>
            <person name="Proctor R.H."/>
            <person name="Brown D.W."/>
            <person name="Sharon A."/>
            <person name="Idan Y."/>
            <person name="Oren-Young L."/>
            <person name="Sieber C.M."/>
            <person name="Novak O."/>
            <person name="Pencik A."/>
            <person name="Tarkowska D."/>
            <person name="Hromadova K."/>
            <person name="Freeman S."/>
            <person name="Maymon M."/>
            <person name="Elazar M."/>
            <person name="Youssef S.A."/>
            <person name="El-Shabrawy E.S.M."/>
            <person name="Shalaby A.B.A."/>
            <person name="Houterman P."/>
            <person name="Brock N.L."/>
            <person name="Burkhardt I."/>
            <person name="Tsavkelova E.A."/>
            <person name="Dickschat J.S."/>
            <person name="Galuszka P."/>
            <person name="Gueldener U."/>
            <person name="Tudzynski B."/>
        </authorList>
    </citation>
    <scope>NUCLEOTIDE SEQUENCE [LARGE SCALE GENOMIC DNA]</scope>
    <source>
        <strain evidence="13">MRC7560</strain>
    </source>
</reference>
<dbReference type="InterPro" id="IPR001214">
    <property type="entry name" value="SET_dom"/>
</dbReference>
<feature type="coiled-coil region" evidence="8">
    <location>
        <begin position="229"/>
        <end position="260"/>
    </location>
</feature>
<comment type="caution">
    <text evidence="12">The sequence shown here is derived from an EMBL/GenBank/DDBJ whole genome shotgun (WGS) entry which is preliminary data.</text>
</comment>
<feature type="domain" description="AWS" evidence="11">
    <location>
        <begin position="445"/>
        <end position="499"/>
    </location>
</feature>
<comment type="subcellular location">
    <subcellularLocation>
        <location evidence="2">Chromosome</location>
    </subcellularLocation>
    <subcellularLocation>
        <location evidence="1">Nucleus</location>
    </subcellularLocation>
</comment>